<evidence type="ECO:0000313" key="6">
    <source>
        <dbReference type="EMBL" id="CAE8688676.1"/>
    </source>
</evidence>
<feature type="domain" description="Enoyl-CoA hydratase/isomerase" evidence="4">
    <location>
        <begin position="1"/>
        <end position="241"/>
    </location>
</feature>
<dbReference type="Proteomes" id="UP000654075">
    <property type="component" value="Unassembled WGS sequence"/>
</dbReference>
<dbReference type="OrthoDB" id="1737613at2759"/>
<dbReference type="GO" id="GO:0006574">
    <property type="term" value="P:L-valine catabolic process"/>
    <property type="evidence" value="ECO:0007669"/>
    <property type="project" value="TreeGrafter"/>
</dbReference>
<evidence type="ECO:0000256" key="2">
    <source>
        <dbReference type="ARBA" id="ARBA00011915"/>
    </source>
</evidence>
<reference evidence="6" key="1">
    <citation type="submission" date="2021-02" db="EMBL/GenBank/DDBJ databases">
        <authorList>
            <person name="Dougan E. K."/>
            <person name="Rhodes N."/>
            <person name="Thang M."/>
            <person name="Chan C."/>
        </authorList>
    </citation>
    <scope>NUCLEOTIDE SEQUENCE</scope>
</reference>
<sequence length="255" mass="27068">MGGGVGLSIHGPIRIATEKTLFAMPETGIGLFPDVGATWALSRLKAGAHVGMLLGLTGQRLGAADCVYAGLATHFCPSERLPDVEASLRALGDRASDAAAVASAISEVAGASQPDLSKASLEANAAAIERCFGACSSSAEEIVLRLEAESSEWSANTLKVLRSKSPLSIKVSLEALRRHQAVSLKEAIIAEYRMSQWFMRPAPSSDFCEGIRAVLVDKDNAPRWQLARLEDVSKDQVEEFFAALGPAHPRGELQL</sequence>
<keyword evidence="8" id="KW-1185">Reference proteome</keyword>
<dbReference type="InterPro" id="IPR029045">
    <property type="entry name" value="ClpP/crotonase-like_dom_sf"/>
</dbReference>
<accession>A0A813JTT5</accession>
<dbReference type="OMA" id="EMALYIG"/>
<evidence type="ECO:0000256" key="1">
    <source>
        <dbReference type="ARBA" id="ARBA00001709"/>
    </source>
</evidence>
<dbReference type="InterPro" id="IPR045004">
    <property type="entry name" value="ECH_dom"/>
</dbReference>
<organism evidence="6 7">
    <name type="scientific">Polarella glacialis</name>
    <name type="common">Dinoflagellate</name>
    <dbReference type="NCBI Taxonomy" id="89957"/>
    <lineage>
        <taxon>Eukaryota</taxon>
        <taxon>Sar</taxon>
        <taxon>Alveolata</taxon>
        <taxon>Dinophyceae</taxon>
        <taxon>Suessiales</taxon>
        <taxon>Suessiaceae</taxon>
        <taxon>Polarella</taxon>
    </lineage>
</organism>
<protein>
    <recommendedName>
        <fullName evidence="2">3-hydroxyisobutyryl-CoA hydrolase</fullName>
        <ecNumber evidence="2">3.1.2.4</ecNumber>
    </recommendedName>
</protein>
<dbReference type="EMBL" id="CAJNNV010031790">
    <property type="protein sequence ID" value="CAE8637864.1"/>
    <property type="molecule type" value="Genomic_DNA"/>
</dbReference>
<dbReference type="InterPro" id="IPR032259">
    <property type="entry name" value="HIBYL-CoA-H"/>
</dbReference>
<dbReference type="PANTHER" id="PTHR43176">
    <property type="entry name" value="3-HYDROXYISOBUTYRYL-COA HYDROLASE-RELATED"/>
    <property type="match status" value="1"/>
</dbReference>
<proteinExistence type="predicted"/>
<dbReference type="SUPFAM" id="SSF52096">
    <property type="entry name" value="ClpP/crotonase"/>
    <property type="match status" value="1"/>
</dbReference>
<keyword evidence="3" id="KW-0378">Hydrolase</keyword>
<gene>
    <name evidence="5" type="ORF">PGLA1383_LOCUS53163</name>
    <name evidence="6" type="ORF">PGLA2088_LOCUS26051</name>
</gene>
<evidence type="ECO:0000313" key="8">
    <source>
        <dbReference type="Proteomes" id="UP000654075"/>
    </source>
</evidence>
<dbReference type="Pfam" id="PF16113">
    <property type="entry name" value="ECH_2"/>
    <property type="match status" value="1"/>
</dbReference>
<dbReference type="AlphaFoldDB" id="A0A813JTT5"/>
<evidence type="ECO:0000256" key="3">
    <source>
        <dbReference type="ARBA" id="ARBA00022801"/>
    </source>
</evidence>
<dbReference type="PANTHER" id="PTHR43176:SF3">
    <property type="entry name" value="3-HYDROXYISOBUTYRYL-COA HYDROLASE, MITOCHONDRIAL"/>
    <property type="match status" value="1"/>
</dbReference>
<dbReference type="Proteomes" id="UP000626109">
    <property type="component" value="Unassembled WGS sequence"/>
</dbReference>
<evidence type="ECO:0000259" key="4">
    <source>
        <dbReference type="Pfam" id="PF16113"/>
    </source>
</evidence>
<dbReference type="Gene3D" id="3.90.226.10">
    <property type="entry name" value="2-enoyl-CoA Hydratase, Chain A, domain 1"/>
    <property type="match status" value="1"/>
</dbReference>
<evidence type="ECO:0000313" key="5">
    <source>
        <dbReference type="EMBL" id="CAE8637864.1"/>
    </source>
</evidence>
<dbReference type="GO" id="GO:0003860">
    <property type="term" value="F:3-hydroxyisobutyryl-CoA hydrolase activity"/>
    <property type="evidence" value="ECO:0007669"/>
    <property type="project" value="UniProtKB-EC"/>
</dbReference>
<comment type="catalytic activity">
    <reaction evidence="1">
        <text>3-hydroxy-2-methylpropanoyl-CoA + H2O = 3-hydroxy-2-methylpropanoate + CoA + H(+)</text>
        <dbReference type="Rhea" id="RHEA:20888"/>
        <dbReference type="ChEBI" id="CHEBI:11805"/>
        <dbReference type="ChEBI" id="CHEBI:15377"/>
        <dbReference type="ChEBI" id="CHEBI:15378"/>
        <dbReference type="ChEBI" id="CHEBI:57287"/>
        <dbReference type="ChEBI" id="CHEBI:57340"/>
        <dbReference type="EC" id="3.1.2.4"/>
    </reaction>
</comment>
<evidence type="ECO:0000313" key="7">
    <source>
        <dbReference type="Proteomes" id="UP000626109"/>
    </source>
</evidence>
<comment type="caution">
    <text evidence="6">The sequence shown here is derived from an EMBL/GenBank/DDBJ whole genome shotgun (WGS) entry which is preliminary data.</text>
</comment>
<dbReference type="CDD" id="cd06558">
    <property type="entry name" value="crotonase-like"/>
    <property type="match status" value="1"/>
</dbReference>
<dbReference type="EC" id="3.1.2.4" evidence="2"/>
<dbReference type="EMBL" id="CAJNNW010026941">
    <property type="protein sequence ID" value="CAE8688676.1"/>
    <property type="molecule type" value="Genomic_DNA"/>
</dbReference>
<name>A0A813JTT5_POLGL</name>